<evidence type="ECO:0000256" key="9">
    <source>
        <dbReference type="PIRNR" id="PIRNR004862"/>
    </source>
</evidence>
<evidence type="ECO:0000313" key="13">
    <source>
        <dbReference type="EMBL" id="CRF41403.1"/>
    </source>
</evidence>
<dbReference type="RefSeq" id="WP_053940664.1">
    <property type="nucleotide sequence ID" value="NZ_CDMH01000006.1"/>
</dbReference>
<evidence type="ECO:0000256" key="4">
    <source>
        <dbReference type="ARBA" id="ARBA00022475"/>
    </source>
</evidence>
<keyword evidence="4" id="KW-1003">Cell membrane</keyword>
<dbReference type="PRINTS" id="PR01009">
    <property type="entry name" value="FLGMRINGFLIF"/>
</dbReference>
<dbReference type="InterPro" id="IPR045851">
    <property type="entry name" value="AMP-bd_C_sf"/>
</dbReference>
<evidence type="ECO:0000256" key="7">
    <source>
        <dbReference type="ARBA" id="ARBA00023136"/>
    </source>
</evidence>
<keyword evidence="13" id="KW-0282">Flagellum</keyword>
<dbReference type="GO" id="GO:0009431">
    <property type="term" value="C:bacterial-type flagellum basal body, MS ring"/>
    <property type="evidence" value="ECO:0007669"/>
    <property type="project" value="InterPro"/>
</dbReference>
<keyword evidence="7 10" id="KW-0472">Membrane</keyword>
<evidence type="ECO:0000256" key="8">
    <source>
        <dbReference type="ARBA" id="ARBA00023143"/>
    </source>
</evidence>
<feature type="domain" description="Flagellar M-ring C-terminal" evidence="12">
    <location>
        <begin position="256"/>
        <end position="422"/>
    </location>
</feature>
<evidence type="ECO:0000313" key="18">
    <source>
        <dbReference type="Proteomes" id="UP000045175"/>
    </source>
</evidence>
<gene>
    <name evidence="13" type="ORF">HAL011_11970</name>
    <name evidence="14" type="ORF">HAL013_01290</name>
    <name evidence="15" type="ORF">HAL09_16240</name>
</gene>
<keyword evidence="5 10" id="KW-0812">Transmembrane</keyword>
<evidence type="ECO:0000259" key="11">
    <source>
        <dbReference type="Pfam" id="PF01514"/>
    </source>
</evidence>
<comment type="similarity">
    <text evidence="3 9">Belongs to the FliF family.</text>
</comment>
<evidence type="ECO:0000256" key="3">
    <source>
        <dbReference type="ARBA" id="ARBA00007971"/>
    </source>
</evidence>
<dbReference type="PIRSF" id="PIRSF004862">
    <property type="entry name" value="FliF"/>
    <property type="match status" value="1"/>
</dbReference>
<dbReference type="GO" id="GO:0071973">
    <property type="term" value="P:bacterial-type flagellum-dependent cell motility"/>
    <property type="evidence" value="ECO:0007669"/>
    <property type="project" value="InterPro"/>
</dbReference>
<sequence length="567" mass="63699">MDFKGLLQQIISLFSRLNKAQKITIVVAVSLIVAFLVFLLLYPTKDRGDLSGYGVLFEGMDASDNALILQHLQQKHIPYKIPKDDTILIPKDKVYEERISLASQGIPKTSKVGYEIFDVKDFGATDFDQNIKYIRAIEGELSRTIESLVPIEKADVHIAIPKDSVFVSREIPPTASVMLKIKPNMRLLPKQILGIKNLIAASVPKLTVENVKLVNENGEPLGEDDELDTTRELAQAQLHYKQNFENILENKIANILAPIVGGHDKVVAKVSAEFDFSQKKSTKETFDPNNVVRSEQTMEEKKEGFPKKQVGGVPGVVSNIGPVQGINNDQMREKYEKSTNTTNYEVGKTVSEIKGEFGVLTRLNAAVVVDGKYKKVDKNGTESIEYIALSADEMEKINSLVKQAIGYNKARGDAVTVSNFEFNGKSAKYVPMTTYEKVVATTEKILGPFSSLLKYLIVGLVLFVFYKRVITPFSQRMLEIHPDEEEKVQSLFAMDEDDEEEIDRFGEMRKKVEDQLGLNTNFNEEDVKYDIMLERVSNSIKERPEEIASLFRLLIKDEVAITNTKGN</sequence>
<evidence type="ECO:0000256" key="2">
    <source>
        <dbReference type="ARBA" id="ARBA00004651"/>
    </source>
</evidence>
<protein>
    <recommendedName>
        <fullName evidence="9">Flagellar M-ring protein</fullName>
    </recommendedName>
</protein>
<dbReference type="InterPro" id="IPR013556">
    <property type="entry name" value="Flag_M-ring_C"/>
</dbReference>
<dbReference type="InterPro" id="IPR000067">
    <property type="entry name" value="FlgMring_FliF"/>
</dbReference>
<comment type="subcellular location">
    <subcellularLocation>
        <location evidence="1 9">Bacterial flagellum basal body</location>
    </subcellularLocation>
    <subcellularLocation>
        <location evidence="2">Cell membrane</location>
        <topology evidence="2">Multi-pass membrane protein</topology>
    </subcellularLocation>
</comment>
<evidence type="ECO:0000256" key="1">
    <source>
        <dbReference type="ARBA" id="ARBA00004117"/>
    </source>
</evidence>
<dbReference type="Proteomes" id="UP000041394">
    <property type="component" value="Unassembled WGS sequence"/>
</dbReference>
<proteinExistence type="inferred from homology"/>
<dbReference type="Proteomes" id="UP000045175">
    <property type="component" value="Unassembled WGS sequence"/>
</dbReference>
<evidence type="ECO:0000256" key="5">
    <source>
        <dbReference type="ARBA" id="ARBA00022692"/>
    </source>
</evidence>
<evidence type="ECO:0000313" key="16">
    <source>
        <dbReference type="Proteomes" id="UP000038622"/>
    </source>
</evidence>
<evidence type="ECO:0000259" key="12">
    <source>
        <dbReference type="Pfam" id="PF08345"/>
    </source>
</evidence>
<reference evidence="16" key="3">
    <citation type="submission" date="2014-12" db="EMBL/GenBank/DDBJ databases">
        <authorList>
            <person name="Smet A."/>
        </authorList>
    </citation>
    <scope>NUCLEOTIDE SEQUENCE [LARGE SCALE GENOMIC DNA]</scope>
</reference>
<evidence type="ECO:0000256" key="10">
    <source>
        <dbReference type="SAM" id="Phobius"/>
    </source>
</evidence>
<dbReference type="Pfam" id="PF08345">
    <property type="entry name" value="YscJ_FliF_C"/>
    <property type="match status" value="1"/>
</dbReference>
<feature type="transmembrane region" description="Helical" evidence="10">
    <location>
        <begin position="23"/>
        <end position="42"/>
    </location>
</feature>
<keyword evidence="13" id="KW-0966">Cell projection</keyword>
<dbReference type="Pfam" id="PF01514">
    <property type="entry name" value="YscJ_FliF"/>
    <property type="match status" value="1"/>
</dbReference>
<evidence type="ECO:0000313" key="15">
    <source>
        <dbReference type="EMBL" id="CRF44993.1"/>
    </source>
</evidence>
<keyword evidence="16" id="KW-1185">Reference proteome</keyword>
<feature type="domain" description="Flagellar M-ring N-terminal" evidence="11">
    <location>
        <begin position="53"/>
        <end position="221"/>
    </location>
</feature>
<accession>A0A0K2X737</accession>
<dbReference type="NCBIfam" id="TIGR00206">
    <property type="entry name" value="fliF"/>
    <property type="match status" value="1"/>
</dbReference>
<dbReference type="EMBL" id="CDMN01000070">
    <property type="protein sequence ID" value="CRF44993.1"/>
    <property type="molecule type" value="Genomic_DNA"/>
</dbReference>
<organism evidence="13 16">
    <name type="scientific">Helicobacter ailurogastricus</name>
    <dbReference type="NCBI Taxonomy" id="1578720"/>
    <lineage>
        <taxon>Bacteria</taxon>
        <taxon>Pseudomonadati</taxon>
        <taxon>Campylobacterota</taxon>
        <taxon>Epsilonproteobacteria</taxon>
        <taxon>Campylobacterales</taxon>
        <taxon>Helicobacteraceae</taxon>
        <taxon>Helicobacter</taxon>
    </lineage>
</organism>
<dbReference type="GO" id="GO:0003774">
    <property type="term" value="F:cytoskeletal motor activity"/>
    <property type="evidence" value="ECO:0007669"/>
    <property type="project" value="InterPro"/>
</dbReference>
<keyword evidence="13" id="KW-0969">Cilium</keyword>
<dbReference type="STRING" id="1578720.HAL011_11970"/>
<dbReference type="Proteomes" id="UP000038622">
    <property type="component" value="Unassembled WGS sequence"/>
</dbReference>
<name>A0A0K2X737_9HELI</name>
<reference evidence="13" key="1">
    <citation type="submission" date="2014-12" db="EMBL/GenBank/DDBJ databases">
        <title>Whole genome sequences of four Staphylococcus schleiferi canine isolates.</title>
        <authorList>
            <person name="Misic A.M."/>
            <person name="Cain C."/>
            <person name="Morris D.O."/>
            <person name="Rankin S."/>
            <person name="Beiting D."/>
        </authorList>
    </citation>
    <scope>NUCLEOTIDE SEQUENCE</scope>
    <source>
        <strain evidence="13">ASB11</strain>
        <strain evidence="14">ASB13</strain>
        <strain evidence="15">ASB9</strain>
    </source>
</reference>
<dbReference type="PANTHER" id="PTHR30046:SF0">
    <property type="entry name" value="FLAGELLAR M-RING PROTEIN"/>
    <property type="match status" value="1"/>
</dbReference>
<evidence type="ECO:0000313" key="17">
    <source>
        <dbReference type="Proteomes" id="UP000041394"/>
    </source>
</evidence>
<dbReference type="InterPro" id="IPR006182">
    <property type="entry name" value="FliF_N_dom"/>
</dbReference>
<dbReference type="Gene3D" id="3.30.300.30">
    <property type="match status" value="1"/>
</dbReference>
<dbReference type="GO" id="GO:0005886">
    <property type="term" value="C:plasma membrane"/>
    <property type="evidence" value="ECO:0007669"/>
    <property type="project" value="UniProtKB-SubCell"/>
</dbReference>
<dbReference type="EMBL" id="CDMH01000006">
    <property type="protein sequence ID" value="CRF41980.1"/>
    <property type="molecule type" value="Genomic_DNA"/>
</dbReference>
<keyword evidence="8 9" id="KW-0975">Bacterial flagellum</keyword>
<evidence type="ECO:0000313" key="14">
    <source>
        <dbReference type="EMBL" id="CRF41980.1"/>
    </source>
</evidence>
<dbReference type="AlphaFoldDB" id="A0A0K2X737"/>
<dbReference type="PANTHER" id="PTHR30046">
    <property type="entry name" value="FLAGELLAR M-RING PROTEIN"/>
    <property type="match status" value="1"/>
</dbReference>
<evidence type="ECO:0000256" key="6">
    <source>
        <dbReference type="ARBA" id="ARBA00022989"/>
    </source>
</evidence>
<dbReference type="InterPro" id="IPR043427">
    <property type="entry name" value="YscJ/FliF"/>
</dbReference>
<reference evidence="17 18" key="2">
    <citation type="submission" date="2014-12" db="EMBL/GenBank/DDBJ databases">
        <authorList>
            <person name="Jaenicke S."/>
        </authorList>
    </citation>
    <scope>NUCLEOTIDE SEQUENCE [LARGE SCALE GENOMIC DNA]</scope>
</reference>
<dbReference type="OrthoDB" id="9807026at2"/>
<comment type="function">
    <text evidence="9">The M ring may be actively involved in energy transduction.</text>
</comment>
<dbReference type="EMBL" id="CDML01000038">
    <property type="protein sequence ID" value="CRF41403.1"/>
    <property type="molecule type" value="Genomic_DNA"/>
</dbReference>
<keyword evidence="6 10" id="KW-1133">Transmembrane helix</keyword>